<dbReference type="PANTHER" id="PTHR45642">
    <property type="entry name" value="GDSL ESTERASE/LIPASE EXL3"/>
    <property type="match status" value="1"/>
</dbReference>
<dbReference type="EMBL" id="JACMSC010000213">
    <property type="protein sequence ID" value="KAG6466028.1"/>
    <property type="molecule type" value="Genomic_DNA"/>
</dbReference>
<name>A0A8J5BSR9_ZINOF</name>
<dbReference type="GO" id="GO:0016788">
    <property type="term" value="F:hydrolase activity, acting on ester bonds"/>
    <property type="evidence" value="ECO:0007669"/>
    <property type="project" value="InterPro"/>
</dbReference>
<dbReference type="PANTHER" id="PTHR45642:SF35">
    <property type="entry name" value="GDSL ESTERASE_LIPASE APG"/>
    <property type="match status" value="1"/>
</dbReference>
<evidence type="ECO:0008006" key="4">
    <source>
        <dbReference type="Google" id="ProtNLM"/>
    </source>
</evidence>
<dbReference type="AlphaFoldDB" id="A0A8J5BSR9"/>
<dbReference type="GO" id="GO:0048046">
    <property type="term" value="C:apoplast"/>
    <property type="evidence" value="ECO:0007669"/>
    <property type="project" value="TreeGrafter"/>
</dbReference>
<dbReference type="InterPro" id="IPR035669">
    <property type="entry name" value="SGNH_plant_lipase-like"/>
</dbReference>
<dbReference type="InterPro" id="IPR001087">
    <property type="entry name" value="GDSL"/>
</dbReference>
<proteinExistence type="inferred from homology"/>
<organism evidence="2 3">
    <name type="scientific">Zingiber officinale</name>
    <name type="common">Ginger</name>
    <name type="synonym">Amomum zingiber</name>
    <dbReference type="NCBI Taxonomy" id="94328"/>
    <lineage>
        <taxon>Eukaryota</taxon>
        <taxon>Viridiplantae</taxon>
        <taxon>Streptophyta</taxon>
        <taxon>Embryophyta</taxon>
        <taxon>Tracheophyta</taxon>
        <taxon>Spermatophyta</taxon>
        <taxon>Magnoliopsida</taxon>
        <taxon>Liliopsida</taxon>
        <taxon>Zingiberales</taxon>
        <taxon>Zingiberaceae</taxon>
        <taxon>Zingiber</taxon>
    </lineage>
</organism>
<protein>
    <recommendedName>
        <fullName evidence="4">GDSL esterase/lipase APG</fullName>
    </recommendedName>
</protein>
<dbReference type="InterPro" id="IPR036514">
    <property type="entry name" value="SGNH_hydro_sf"/>
</dbReference>
<dbReference type="InterPro" id="IPR050592">
    <property type="entry name" value="GDSL_lipolytic_enzyme"/>
</dbReference>
<accession>A0A8J5BSR9</accession>
<dbReference type="Proteomes" id="UP000734854">
    <property type="component" value="Unassembled WGS sequence"/>
</dbReference>
<dbReference type="SUPFAM" id="SSF52266">
    <property type="entry name" value="SGNH hydrolase"/>
    <property type="match status" value="1"/>
</dbReference>
<sequence>MHCPVGVKKGGANIERMDTWTLARAAALSLFVLQFVGGVAQPLVPAIFAFGDSAVDVGNNDYLTAAFRSDYPPYGKDFPSHQATGRFCNGKLATDFTADTLGFTSYAPPYLSPQASGSNLLIGANFASAGSGFYDGTSDAFNAIRLSQQLKYFREYRSKLAAVAGDQTSSSIISGALYLLSTGTADFVQNYYSNPALSETLSPAQFSSLLVGSYAIFIRDLYGLGARRIGVTNLAPLGCLPATITLFGSGSDGCVSHLNEATLEFNRQINASTASLARQLPGLKIVVFDLYRPLYDLVTKPADFGFFEARKACCTTGTVKTSRYLCIPHSTGMCSNATGYVFWDTVHPTDAANQVISDSFLSQGGDLIF</sequence>
<dbReference type="CDD" id="cd01837">
    <property type="entry name" value="SGNH_plant_lipase_like"/>
    <property type="match status" value="1"/>
</dbReference>
<comment type="similarity">
    <text evidence="1">Belongs to the 'GDSL' lipolytic enzyme family.</text>
</comment>
<dbReference type="Pfam" id="PF00657">
    <property type="entry name" value="Lipase_GDSL"/>
    <property type="match status" value="1"/>
</dbReference>
<dbReference type="Gene3D" id="3.40.50.1110">
    <property type="entry name" value="SGNH hydrolase"/>
    <property type="match status" value="1"/>
</dbReference>
<keyword evidence="3" id="KW-1185">Reference proteome</keyword>
<reference evidence="2 3" key="1">
    <citation type="submission" date="2020-08" db="EMBL/GenBank/DDBJ databases">
        <title>Plant Genome Project.</title>
        <authorList>
            <person name="Zhang R.-G."/>
        </authorList>
    </citation>
    <scope>NUCLEOTIDE SEQUENCE [LARGE SCALE GENOMIC DNA]</scope>
    <source>
        <tissue evidence="2">Rhizome</tissue>
    </source>
</reference>
<evidence type="ECO:0000313" key="3">
    <source>
        <dbReference type="Proteomes" id="UP000734854"/>
    </source>
</evidence>
<evidence type="ECO:0000256" key="1">
    <source>
        <dbReference type="ARBA" id="ARBA00008668"/>
    </source>
</evidence>
<evidence type="ECO:0000313" key="2">
    <source>
        <dbReference type="EMBL" id="KAG6466028.1"/>
    </source>
</evidence>
<comment type="caution">
    <text evidence="2">The sequence shown here is derived from an EMBL/GenBank/DDBJ whole genome shotgun (WGS) entry which is preliminary data.</text>
</comment>
<gene>
    <name evidence="2" type="ORF">ZIOFF_076178</name>
</gene>
<dbReference type="FunFam" id="3.40.50.1110:FF:000003">
    <property type="entry name" value="GDSL esterase/lipase APG"/>
    <property type="match status" value="1"/>
</dbReference>